<evidence type="ECO:0000313" key="1">
    <source>
        <dbReference type="EMBL" id="KAJ2796011.1"/>
    </source>
</evidence>
<dbReference type="EMBL" id="JANBUP010003686">
    <property type="protein sequence ID" value="KAJ2796011.1"/>
    <property type="molecule type" value="Genomic_DNA"/>
</dbReference>
<sequence length="100" mass="10857">MRNGASPLRVARKDLLLQGPRTPITLMAKRLSNDRLALQPLDANVPLFGSSPPHSAKRKQGGGLVDEVKKFRYVASTPSLALPLDDDIVDSDTENRAIPV</sequence>
<keyword evidence="2" id="KW-1185">Reference proteome</keyword>
<reference evidence="1" key="1">
    <citation type="submission" date="2022-07" db="EMBL/GenBank/DDBJ databases">
        <title>Phylogenomic reconstructions and comparative analyses of Kickxellomycotina fungi.</title>
        <authorList>
            <person name="Reynolds N.K."/>
            <person name="Stajich J.E."/>
            <person name="Barry K."/>
            <person name="Grigoriev I.V."/>
            <person name="Crous P."/>
            <person name="Smith M.E."/>
        </authorList>
    </citation>
    <scope>NUCLEOTIDE SEQUENCE</scope>
    <source>
        <strain evidence="1">CBS 102833</strain>
    </source>
</reference>
<organism evidence="1 2">
    <name type="scientific">Coemansia furcata</name>
    <dbReference type="NCBI Taxonomy" id="417177"/>
    <lineage>
        <taxon>Eukaryota</taxon>
        <taxon>Fungi</taxon>
        <taxon>Fungi incertae sedis</taxon>
        <taxon>Zoopagomycota</taxon>
        <taxon>Kickxellomycotina</taxon>
        <taxon>Kickxellomycetes</taxon>
        <taxon>Kickxellales</taxon>
        <taxon>Kickxellaceae</taxon>
        <taxon>Coemansia</taxon>
    </lineage>
</organism>
<dbReference type="Proteomes" id="UP001140096">
    <property type="component" value="Unassembled WGS sequence"/>
</dbReference>
<proteinExistence type="predicted"/>
<comment type="caution">
    <text evidence="1">The sequence shown here is derived from an EMBL/GenBank/DDBJ whole genome shotgun (WGS) entry which is preliminary data.</text>
</comment>
<gene>
    <name evidence="1" type="ORF">H4S07_006334</name>
</gene>
<name>A0ACC1KV45_9FUNG</name>
<accession>A0ACC1KV45</accession>
<protein>
    <submittedName>
        <fullName evidence="1">Uncharacterized protein</fullName>
    </submittedName>
</protein>
<evidence type="ECO:0000313" key="2">
    <source>
        <dbReference type="Proteomes" id="UP001140096"/>
    </source>
</evidence>